<dbReference type="EMBL" id="PFAQ01000004">
    <property type="protein sequence ID" value="PIT95355.1"/>
    <property type="molecule type" value="Genomic_DNA"/>
</dbReference>
<evidence type="ECO:0000313" key="3">
    <source>
        <dbReference type="Proteomes" id="UP000228900"/>
    </source>
</evidence>
<organism evidence="2 3">
    <name type="scientific">Candidatus Falkowbacteria bacterium CG10_big_fil_rev_8_21_14_0_10_39_9</name>
    <dbReference type="NCBI Taxonomy" id="1974566"/>
    <lineage>
        <taxon>Bacteria</taxon>
        <taxon>Candidatus Falkowiibacteriota</taxon>
    </lineage>
</organism>
<dbReference type="Pfam" id="PF23343">
    <property type="entry name" value="REP_ORF2-G2P"/>
    <property type="match status" value="1"/>
</dbReference>
<evidence type="ECO:0000259" key="1">
    <source>
        <dbReference type="Pfam" id="PF23343"/>
    </source>
</evidence>
<dbReference type="InterPro" id="IPR056906">
    <property type="entry name" value="ORF2/G2P_dom"/>
</dbReference>
<protein>
    <recommendedName>
        <fullName evidence="1">Replication-associated protein ORF2/G2P domain-containing protein</fullName>
    </recommendedName>
</protein>
<evidence type="ECO:0000313" key="2">
    <source>
        <dbReference type="EMBL" id="PIT95355.1"/>
    </source>
</evidence>
<name>A0A2M6WRD6_9BACT</name>
<proteinExistence type="predicted"/>
<reference evidence="3" key="1">
    <citation type="submission" date="2017-09" db="EMBL/GenBank/DDBJ databases">
        <title>Depth-based differentiation of microbial function through sediment-hosted aquifers and enrichment of novel symbionts in the deep terrestrial subsurface.</title>
        <authorList>
            <person name="Probst A.J."/>
            <person name="Ladd B."/>
            <person name="Jarett J.K."/>
            <person name="Geller-Mcgrath D.E."/>
            <person name="Sieber C.M.K."/>
            <person name="Emerson J.B."/>
            <person name="Anantharaman K."/>
            <person name="Thomas B.C."/>
            <person name="Malmstrom R."/>
            <person name="Stieglmeier M."/>
            <person name="Klingl A."/>
            <person name="Woyke T."/>
            <person name="Ryan C.M."/>
            <person name="Banfield J.F."/>
        </authorList>
    </citation>
    <scope>NUCLEOTIDE SEQUENCE [LARGE SCALE GENOMIC DNA]</scope>
</reference>
<feature type="domain" description="Replication-associated protein ORF2/G2P" evidence="1">
    <location>
        <begin position="83"/>
        <end position="178"/>
    </location>
</feature>
<gene>
    <name evidence="2" type="ORF">COT98_00210</name>
</gene>
<comment type="caution">
    <text evidence="2">The sequence shown here is derived from an EMBL/GenBank/DDBJ whole genome shotgun (WGS) entry which is preliminary data.</text>
</comment>
<dbReference type="Proteomes" id="UP000228900">
    <property type="component" value="Unassembled WGS sequence"/>
</dbReference>
<accession>A0A2M6WRD6</accession>
<sequence>MYQEKLIISGNRIELYKYEAPVKSGVKRKKKRIVKRRTQEQVIEQVKKSEESNFEMEVMRYSSLRRTRARITRLINSNEDLQTFITLTFKENITDLREANKIFKKFILRLKYSHKNLKYLAVPEFQQRGAFHYHVLVNIEYLDNSKLADIWQQGFVMINKVKHINNLGLYVSKYICKKFV</sequence>
<dbReference type="AlphaFoldDB" id="A0A2M6WRD6"/>